<keyword evidence="2 8" id="KW-1277">Toxin-antitoxin system</keyword>
<dbReference type="Proteomes" id="UP001234916">
    <property type="component" value="Chromosome"/>
</dbReference>
<dbReference type="InterPro" id="IPR050556">
    <property type="entry name" value="Type_II_TA_system_RNase"/>
</dbReference>
<dbReference type="SUPFAM" id="SSF88723">
    <property type="entry name" value="PIN domain-like"/>
    <property type="match status" value="1"/>
</dbReference>
<dbReference type="InterPro" id="IPR002716">
    <property type="entry name" value="PIN_dom"/>
</dbReference>
<evidence type="ECO:0000313" key="10">
    <source>
        <dbReference type="EMBL" id="WIM06141.1"/>
    </source>
</evidence>
<dbReference type="GO" id="GO:0000287">
    <property type="term" value="F:magnesium ion binding"/>
    <property type="evidence" value="ECO:0007669"/>
    <property type="project" value="UniProtKB-UniRule"/>
</dbReference>
<evidence type="ECO:0000256" key="4">
    <source>
        <dbReference type="ARBA" id="ARBA00022723"/>
    </source>
</evidence>
<keyword evidence="5 8" id="KW-0378">Hydrolase</keyword>
<reference evidence="10" key="1">
    <citation type="journal article" date="2023" name="Nat. Microbiol.">
        <title>Enrichment and characterization of a nitric oxide-reducing microbial community in a continuous bioreactor.</title>
        <authorList>
            <person name="Garrido-Amador P."/>
            <person name="Stortenbeker N."/>
            <person name="Wessels H.J.C.T."/>
            <person name="Speth D.R."/>
            <person name="Garcia-Heredia I."/>
            <person name="Kartal B."/>
        </authorList>
    </citation>
    <scope>NUCLEOTIDE SEQUENCE</scope>
    <source>
        <strain evidence="10">MAG1</strain>
    </source>
</reference>
<name>A0AA49FLG0_9PROT</name>
<dbReference type="PANTHER" id="PTHR33653:SF1">
    <property type="entry name" value="RIBONUCLEASE VAPC2"/>
    <property type="match status" value="1"/>
</dbReference>
<dbReference type="InterPro" id="IPR029060">
    <property type="entry name" value="PIN-like_dom_sf"/>
</dbReference>
<dbReference type="Gene3D" id="3.40.50.1010">
    <property type="entry name" value="5'-nuclease"/>
    <property type="match status" value="1"/>
</dbReference>
<dbReference type="GO" id="GO:0004540">
    <property type="term" value="F:RNA nuclease activity"/>
    <property type="evidence" value="ECO:0007669"/>
    <property type="project" value="InterPro"/>
</dbReference>
<dbReference type="GO" id="GO:0090729">
    <property type="term" value="F:toxin activity"/>
    <property type="evidence" value="ECO:0007669"/>
    <property type="project" value="UniProtKB-KW"/>
</dbReference>
<evidence type="ECO:0000256" key="2">
    <source>
        <dbReference type="ARBA" id="ARBA00022649"/>
    </source>
</evidence>
<comment type="similarity">
    <text evidence="7 8">Belongs to the PINc/VapC protein family.</text>
</comment>
<accession>A0AA49FLG0</accession>
<gene>
    <name evidence="8" type="primary">vapC</name>
    <name evidence="10" type="ORF">OHM77_02275</name>
</gene>
<evidence type="ECO:0000256" key="3">
    <source>
        <dbReference type="ARBA" id="ARBA00022722"/>
    </source>
</evidence>
<proteinExistence type="inferred from homology"/>
<keyword evidence="6 8" id="KW-0460">Magnesium</keyword>
<feature type="binding site" evidence="8">
    <location>
        <position position="148"/>
    </location>
    <ligand>
        <name>Mg(2+)</name>
        <dbReference type="ChEBI" id="CHEBI:18420"/>
    </ligand>
</feature>
<keyword evidence="3 8" id="KW-0540">Nuclease</keyword>
<evidence type="ECO:0000256" key="1">
    <source>
        <dbReference type="ARBA" id="ARBA00001946"/>
    </source>
</evidence>
<keyword evidence="8" id="KW-0800">Toxin</keyword>
<feature type="binding site" evidence="8">
    <location>
        <position position="45"/>
    </location>
    <ligand>
        <name>Mg(2+)</name>
        <dbReference type="ChEBI" id="CHEBI:18420"/>
    </ligand>
</feature>
<keyword evidence="4 8" id="KW-0479">Metal-binding</keyword>
<evidence type="ECO:0000256" key="8">
    <source>
        <dbReference type="HAMAP-Rule" id="MF_00265"/>
    </source>
</evidence>
<dbReference type="EMBL" id="CP107246">
    <property type="protein sequence ID" value="WIM06141.1"/>
    <property type="molecule type" value="Genomic_DNA"/>
</dbReference>
<dbReference type="AlphaFoldDB" id="A0AA49FLG0"/>
<dbReference type="KEGG" id="npv:OHM77_02275"/>
<dbReference type="Pfam" id="PF01850">
    <property type="entry name" value="PIN"/>
    <property type="match status" value="1"/>
</dbReference>
<dbReference type="InterPro" id="IPR022907">
    <property type="entry name" value="VapC_family"/>
</dbReference>
<dbReference type="EC" id="3.1.-.-" evidence="8"/>
<evidence type="ECO:0000256" key="7">
    <source>
        <dbReference type="ARBA" id="ARBA00038093"/>
    </source>
</evidence>
<evidence type="ECO:0000256" key="6">
    <source>
        <dbReference type="ARBA" id="ARBA00022842"/>
    </source>
</evidence>
<protein>
    <recommendedName>
        <fullName evidence="8">Ribonuclease VapC</fullName>
        <shortName evidence="8">RNase VapC</shortName>
        <ecNumber evidence="8">3.1.-.-</ecNumber>
    </recommendedName>
    <alternativeName>
        <fullName evidence="8">Toxin VapC</fullName>
    </alternativeName>
</protein>
<feature type="domain" description="PIN" evidence="9">
    <location>
        <begin position="42"/>
        <end position="166"/>
    </location>
</feature>
<dbReference type="GO" id="GO:0016787">
    <property type="term" value="F:hydrolase activity"/>
    <property type="evidence" value="ECO:0007669"/>
    <property type="project" value="UniProtKB-KW"/>
</dbReference>
<sequence>MARASIRWKCPTSPAICWHCQSRWKPNATPPRCGALILPKGYLLDTSMVSLLAPGREAFVATPLSEWLQAHHKDLFLPAIAIAEMAQGIGKLRRAGGAERADRLDRWLDGLLASYADRILPLDAQVARLAGQISDAAIAQGCHPGFADVAIAALAQHAGLLLLTCNLKHFQPLGVACADPLIALPAAHPIRAPAAKNSE</sequence>
<dbReference type="PANTHER" id="PTHR33653">
    <property type="entry name" value="RIBONUCLEASE VAPC2"/>
    <property type="match status" value="1"/>
</dbReference>
<organism evidence="10">
    <name type="scientific">Candidatus Nitricoxidivorans perseverans</name>
    <dbReference type="NCBI Taxonomy" id="2975601"/>
    <lineage>
        <taxon>Bacteria</taxon>
        <taxon>Pseudomonadati</taxon>
        <taxon>Pseudomonadota</taxon>
        <taxon>Betaproteobacteria</taxon>
        <taxon>Nitrosomonadales</taxon>
        <taxon>Sterolibacteriaceae</taxon>
        <taxon>Candidatus Nitricoxidivorans</taxon>
    </lineage>
</organism>
<dbReference type="HAMAP" id="MF_00265">
    <property type="entry name" value="VapC_Nob1"/>
    <property type="match status" value="1"/>
</dbReference>
<comment type="function">
    <text evidence="8">Toxic component of a toxin-antitoxin (TA) system. An RNase.</text>
</comment>
<evidence type="ECO:0000256" key="5">
    <source>
        <dbReference type="ARBA" id="ARBA00022801"/>
    </source>
</evidence>
<comment type="cofactor">
    <cofactor evidence="1 8">
        <name>Mg(2+)</name>
        <dbReference type="ChEBI" id="CHEBI:18420"/>
    </cofactor>
</comment>
<evidence type="ECO:0000259" key="9">
    <source>
        <dbReference type="Pfam" id="PF01850"/>
    </source>
</evidence>